<dbReference type="PATRIC" id="fig|698759.3.peg.1606"/>
<accession>L1L5H8</accession>
<proteinExistence type="predicted"/>
<comment type="caution">
    <text evidence="1">The sequence shown here is derived from an EMBL/GenBank/DDBJ whole genome shotgun (WGS) entry which is preliminary data.</text>
</comment>
<evidence type="ECO:0000313" key="1">
    <source>
        <dbReference type="EMBL" id="EKX67848.1"/>
    </source>
</evidence>
<keyword evidence="2" id="KW-1185">Reference proteome</keyword>
<gene>
    <name evidence="1" type="ORF">STRIP9103_08652</name>
</gene>
<dbReference type="EMBL" id="AEJC01000116">
    <property type="protein sequence ID" value="EKX67848.1"/>
    <property type="molecule type" value="Genomic_DNA"/>
</dbReference>
<evidence type="ECO:0000313" key="2">
    <source>
        <dbReference type="Proteomes" id="UP000010411"/>
    </source>
</evidence>
<organism evidence="1 2">
    <name type="scientific">Streptomyces ipomoeae 91-03</name>
    <dbReference type="NCBI Taxonomy" id="698759"/>
    <lineage>
        <taxon>Bacteria</taxon>
        <taxon>Bacillati</taxon>
        <taxon>Actinomycetota</taxon>
        <taxon>Actinomycetes</taxon>
        <taxon>Kitasatosporales</taxon>
        <taxon>Streptomycetaceae</taxon>
        <taxon>Streptomyces</taxon>
    </lineage>
</organism>
<protein>
    <submittedName>
        <fullName evidence="1">Uncharacterized protein</fullName>
    </submittedName>
</protein>
<dbReference type="Proteomes" id="UP000010411">
    <property type="component" value="Unassembled WGS sequence"/>
</dbReference>
<dbReference type="AlphaFoldDB" id="L1L5H8"/>
<sequence length="44" mass="4846">MSPRDRTLYEEVRAEAGTRPFSLPAAAVCASLMPVRPSHGFAWI</sequence>
<name>L1L5H8_9ACTN</name>
<reference evidence="1 2" key="1">
    <citation type="submission" date="2012-11" db="EMBL/GenBank/DDBJ databases">
        <authorList>
            <person name="Huguet-Tapia J.C."/>
            <person name="Durkin A.S."/>
            <person name="Pettis G.S."/>
            <person name="Badger J.H."/>
        </authorList>
    </citation>
    <scope>NUCLEOTIDE SEQUENCE [LARGE SCALE GENOMIC DNA]</scope>
    <source>
        <strain evidence="1 2">91-03</strain>
    </source>
</reference>